<keyword evidence="2" id="KW-0472">Membrane</keyword>
<dbReference type="Proteomes" id="UP001172102">
    <property type="component" value="Unassembled WGS sequence"/>
</dbReference>
<gene>
    <name evidence="3" type="ORF">B0H67DRAFT_31571</name>
</gene>
<feature type="compositionally biased region" description="Polar residues" evidence="1">
    <location>
        <begin position="382"/>
        <end position="394"/>
    </location>
</feature>
<comment type="caution">
    <text evidence="3">The sequence shown here is derived from an EMBL/GenBank/DDBJ whole genome shotgun (WGS) entry which is preliminary data.</text>
</comment>
<protein>
    <recommendedName>
        <fullName evidence="5">Acetylserotonin methytransferase-like protein</fullName>
    </recommendedName>
</protein>
<reference evidence="3" key="1">
    <citation type="submission" date="2023-06" db="EMBL/GenBank/DDBJ databases">
        <title>Genome-scale phylogeny and comparative genomics of the fungal order Sordariales.</title>
        <authorList>
            <consortium name="Lawrence Berkeley National Laboratory"/>
            <person name="Hensen N."/>
            <person name="Bonometti L."/>
            <person name="Westerberg I."/>
            <person name="Brannstrom I.O."/>
            <person name="Guillou S."/>
            <person name="Cros-Aarteil S."/>
            <person name="Calhoun S."/>
            <person name="Haridas S."/>
            <person name="Kuo A."/>
            <person name="Mondo S."/>
            <person name="Pangilinan J."/>
            <person name="Riley R."/>
            <person name="Labutti K."/>
            <person name="Andreopoulos B."/>
            <person name="Lipzen A."/>
            <person name="Chen C."/>
            <person name="Yanf M."/>
            <person name="Daum C."/>
            <person name="Ng V."/>
            <person name="Clum A."/>
            <person name="Steindorff A."/>
            <person name="Ohm R."/>
            <person name="Martin F."/>
            <person name="Silar P."/>
            <person name="Natvig D."/>
            <person name="Lalanne C."/>
            <person name="Gautier V."/>
            <person name="Ament-Velasquez S.L."/>
            <person name="Kruys A."/>
            <person name="Hutchinson M.I."/>
            <person name="Powell A.J."/>
            <person name="Barry K."/>
            <person name="Miller A.N."/>
            <person name="Grigoriev I.V."/>
            <person name="Debuchy R."/>
            <person name="Gladieux P."/>
            <person name="Thoren M.H."/>
            <person name="Johannesson H."/>
        </authorList>
    </citation>
    <scope>NUCLEOTIDE SEQUENCE</scope>
    <source>
        <strain evidence="3">SMH4607-1</strain>
    </source>
</reference>
<dbReference type="AlphaFoldDB" id="A0AA40BA49"/>
<feature type="compositionally biased region" description="Low complexity" evidence="1">
    <location>
        <begin position="257"/>
        <end position="277"/>
    </location>
</feature>
<name>A0AA40BA49_9PEZI</name>
<evidence type="ECO:0008006" key="5">
    <source>
        <dbReference type="Google" id="ProtNLM"/>
    </source>
</evidence>
<dbReference type="EMBL" id="JAUKUA010000001">
    <property type="protein sequence ID" value="KAK0730404.1"/>
    <property type="molecule type" value="Genomic_DNA"/>
</dbReference>
<proteinExistence type="predicted"/>
<keyword evidence="4" id="KW-1185">Reference proteome</keyword>
<feature type="compositionally biased region" description="Basic and acidic residues" evidence="1">
    <location>
        <begin position="607"/>
        <end position="638"/>
    </location>
</feature>
<accession>A0AA40BA49</accession>
<keyword evidence="2" id="KW-1133">Transmembrane helix</keyword>
<evidence type="ECO:0000256" key="2">
    <source>
        <dbReference type="SAM" id="Phobius"/>
    </source>
</evidence>
<feature type="region of interest" description="Disordered" evidence="1">
    <location>
        <begin position="369"/>
        <end position="412"/>
    </location>
</feature>
<organism evidence="3 4">
    <name type="scientific">Lasiosphaeris hirsuta</name>
    <dbReference type="NCBI Taxonomy" id="260670"/>
    <lineage>
        <taxon>Eukaryota</taxon>
        <taxon>Fungi</taxon>
        <taxon>Dikarya</taxon>
        <taxon>Ascomycota</taxon>
        <taxon>Pezizomycotina</taxon>
        <taxon>Sordariomycetes</taxon>
        <taxon>Sordariomycetidae</taxon>
        <taxon>Sordariales</taxon>
        <taxon>Lasiosphaeriaceae</taxon>
        <taxon>Lasiosphaeris</taxon>
    </lineage>
</organism>
<evidence type="ECO:0000313" key="3">
    <source>
        <dbReference type="EMBL" id="KAK0730404.1"/>
    </source>
</evidence>
<feature type="compositionally biased region" description="Low complexity" evidence="1">
    <location>
        <begin position="90"/>
        <end position="107"/>
    </location>
</feature>
<feature type="transmembrane region" description="Helical" evidence="2">
    <location>
        <begin position="668"/>
        <end position="691"/>
    </location>
</feature>
<feature type="compositionally biased region" description="Polar residues" evidence="1">
    <location>
        <begin position="70"/>
        <end position="79"/>
    </location>
</feature>
<feature type="region of interest" description="Disordered" evidence="1">
    <location>
        <begin position="246"/>
        <end position="304"/>
    </location>
</feature>
<evidence type="ECO:0000313" key="4">
    <source>
        <dbReference type="Proteomes" id="UP001172102"/>
    </source>
</evidence>
<evidence type="ECO:0000256" key="1">
    <source>
        <dbReference type="SAM" id="MobiDB-lite"/>
    </source>
</evidence>
<feature type="region of interest" description="Disordered" evidence="1">
    <location>
        <begin position="152"/>
        <end position="177"/>
    </location>
</feature>
<sequence length="710" mass="77122">MSAPPPSGGGFSLFPNTSSSPRPPSRNQPTRPRAATPQGRPSFSTEATPPRAGRQTSVRRTSSVREGKQRQQTTSNNPWQHALDARNNTQQHDQQQQQQQQQPHHPQLTLDTRVPGQVPAEIFSTDTAITDASHRVIDVPPRCETALSEAQTLVRSPSTRSRGSIRKPPLTYVPGGSGGGNNNAYAYGGPSALNPSAAEQQQQQQAAAIRSMFPQYNPELPLDRQEYYPMQASPVHLPQSAISRPMYSPRSVERPHSPGVPVASPGPPTGSSSQWPGHGPAGSTRNGVSGGRSYEPPSIPDVSTTEELRSLWKVANGWKASSLEGRIFCLKMTSERDAPIYTLMSASSQPFYSLRVDPTSASAYVSLSRYDPNKPFKGPKPSSITSVDTARAGNSPSPSPSTSSPSKAELKEQRHDAKYWQEVLGTQLEEASRKQPPNDGLVAQLWPAAAARLAADRANDATTVALAEHECARLVWDADSGNHFLVHPALAMPFCVTVERNAAFSRTEYTLEHLESPVHLGRLTRDGTGAGWLEVDTSIAAKVDAVYLVDVVVAALVLVAHSDTLFTQVEVFEPPPVLGGADGSLSPSKRDRRSSKGSRTSRLSRASKRDSRREERDRQKEVAVAEKNKKPAKSRLEQFEMDLESQASELGKSIDKTREKEKDKVPGLARGVIAVLTITFKCIIWCFTIAFKTLTAMIGGLARCLGSDKF</sequence>
<feature type="region of interest" description="Disordered" evidence="1">
    <location>
        <begin position="1"/>
        <end position="116"/>
    </location>
</feature>
<feature type="region of interest" description="Disordered" evidence="1">
    <location>
        <begin position="577"/>
        <end position="638"/>
    </location>
</feature>
<feature type="compositionally biased region" description="Polar residues" evidence="1">
    <location>
        <begin position="152"/>
        <end position="162"/>
    </location>
</feature>
<keyword evidence="2" id="KW-0812">Transmembrane</keyword>